<evidence type="ECO:0000313" key="4">
    <source>
        <dbReference type="Proteomes" id="UP000023152"/>
    </source>
</evidence>
<evidence type="ECO:0000256" key="1">
    <source>
        <dbReference type="ARBA" id="ARBA00022741"/>
    </source>
</evidence>
<accession>X6N4R7</accession>
<dbReference type="SUPFAM" id="SSF52540">
    <property type="entry name" value="P-loop containing nucleoside triphosphate hydrolases"/>
    <property type="match status" value="1"/>
</dbReference>
<organism evidence="3 4">
    <name type="scientific">Reticulomyxa filosa</name>
    <dbReference type="NCBI Taxonomy" id="46433"/>
    <lineage>
        <taxon>Eukaryota</taxon>
        <taxon>Sar</taxon>
        <taxon>Rhizaria</taxon>
        <taxon>Retaria</taxon>
        <taxon>Foraminifera</taxon>
        <taxon>Monothalamids</taxon>
        <taxon>Reticulomyxidae</taxon>
        <taxon>Reticulomyxa</taxon>
    </lineage>
</organism>
<dbReference type="SMART" id="SM00175">
    <property type="entry name" value="RAB"/>
    <property type="match status" value="1"/>
</dbReference>
<dbReference type="PROSITE" id="PS51419">
    <property type="entry name" value="RAB"/>
    <property type="match status" value="1"/>
</dbReference>
<dbReference type="AlphaFoldDB" id="X6N4R7"/>
<dbReference type="SMART" id="SM00174">
    <property type="entry name" value="RHO"/>
    <property type="match status" value="1"/>
</dbReference>
<dbReference type="PRINTS" id="PR00449">
    <property type="entry name" value="RASTRNSFRMNG"/>
</dbReference>
<evidence type="ECO:0000313" key="3">
    <source>
        <dbReference type="EMBL" id="ETO20878.1"/>
    </source>
</evidence>
<keyword evidence="2" id="KW-1133">Transmembrane helix</keyword>
<evidence type="ECO:0000256" key="2">
    <source>
        <dbReference type="SAM" id="Phobius"/>
    </source>
</evidence>
<dbReference type="EMBL" id="ASPP01012163">
    <property type="protein sequence ID" value="ETO20878.1"/>
    <property type="molecule type" value="Genomic_DNA"/>
</dbReference>
<dbReference type="InterPro" id="IPR027417">
    <property type="entry name" value="P-loop_NTPase"/>
</dbReference>
<dbReference type="GO" id="GO:0003924">
    <property type="term" value="F:GTPase activity"/>
    <property type="evidence" value="ECO:0007669"/>
    <property type="project" value="InterPro"/>
</dbReference>
<dbReference type="GO" id="GO:0005525">
    <property type="term" value="F:GTP binding"/>
    <property type="evidence" value="ECO:0007669"/>
    <property type="project" value="InterPro"/>
</dbReference>
<proteinExistence type="predicted"/>
<reference evidence="3 4" key="1">
    <citation type="journal article" date="2013" name="Curr. Biol.">
        <title>The Genome of the Foraminiferan Reticulomyxa filosa.</title>
        <authorList>
            <person name="Glockner G."/>
            <person name="Hulsmann N."/>
            <person name="Schleicher M."/>
            <person name="Noegel A.A."/>
            <person name="Eichinger L."/>
            <person name="Gallinger C."/>
            <person name="Pawlowski J."/>
            <person name="Sierra R."/>
            <person name="Euteneuer U."/>
            <person name="Pillet L."/>
            <person name="Moustafa A."/>
            <person name="Platzer M."/>
            <person name="Groth M."/>
            <person name="Szafranski K."/>
            <person name="Schliwa M."/>
        </authorList>
    </citation>
    <scope>NUCLEOTIDE SEQUENCE [LARGE SCALE GENOMIC DNA]</scope>
</reference>
<dbReference type="PROSITE" id="PS51421">
    <property type="entry name" value="RAS"/>
    <property type="match status" value="1"/>
</dbReference>
<keyword evidence="1" id="KW-0547">Nucleotide-binding</keyword>
<feature type="transmembrane region" description="Helical" evidence="2">
    <location>
        <begin position="21"/>
        <end position="45"/>
    </location>
</feature>
<dbReference type="Proteomes" id="UP000023152">
    <property type="component" value="Unassembled WGS sequence"/>
</dbReference>
<dbReference type="InterPro" id="IPR001806">
    <property type="entry name" value="Small_GTPase"/>
</dbReference>
<keyword evidence="2" id="KW-0472">Membrane</keyword>
<sequence>MYICICKRLKRVDFRCKVSKVYLNIGIAFETHCLFIFIFVCFIVYDVTNVNTFKNLRRWLREVKLFATENVIKVLVGNKIDLEQNREVTRKIGSSFAREHGMLFFEASAKTYQGVQDAFDELVEKLLDTSIGCPSSINIANKERFKAKDGCCLLI</sequence>
<keyword evidence="2" id="KW-0812">Transmembrane</keyword>
<dbReference type="PANTHER" id="PTHR47978">
    <property type="match status" value="1"/>
</dbReference>
<protein>
    <submittedName>
        <fullName evidence="3">Ras-related protein Rab-18</fullName>
    </submittedName>
</protein>
<dbReference type="Gene3D" id="3.40.50.300">
    <property type="entry name" value="P-loop containing nucleotide triphosphate hydrolases"/>
    <property type="match status" value="1"/>
</dbReference>
<gene>
    <name evidence="3" type="ORF">RFI_16330</name>
</gene>
<comment type="caution">
    <text evidence="3">The sequence shown here is derived from an EMBL/GenBank/DDBJ whole genome shotgun (WGS) entry which is preliminary data.</text>
</comment>
<name>X6N4R7_RETFI</name>
<dbReference type="SMART" id="SM00173">
    <property type="entry name" value="RAS"/>
    <property type="match status" value="1"/>
</dbReference>
<dbReference type="OrthoDB" id="9989112at2759"/>
<keyword evidence="4" id="KW-1185">Reference proteome</keyword>
<dbReference type="Pfam" id="PF00071">
    <property type="entry name" value="Ras"/>
    <property type="match status" value="1"/>
</dbReference>